<feature type="transmembrane region" description="Helical" evidence="1">
    <location>
        <begin position="47"/>
        <end position="80"/>
    </location>
</feature>
<dbReference type="Pfam" id="PF11239">
    <property type="entry name" value="DUF3040"/>
    <property type="match status" value="1"/>
</dbReference>
<dbReference type="InterPro" id="IPR021401">
    <property type="entry name" value="DUF3040"/>
</dbReference>
<proteinExistence type="predicted"/>
<dbReference type="AlphaFoldDB" id="A0A381X0T5"/>
<evidence type="ECO:0000313" key="2">
    <source>
        <dbReference type="EMBL" id="SVA57833.1"/>
    </source>
</evidence>
<protein>
    <recommendedName>
        <fullName evidence="3">DUF3040 domain-containing protein</fullName>
    </recommendedName>
</protein>
<reference evidence="2" key="1">
    <citation type="submission" date="2018-05" db="EMBL/GenBank/DDBJ databases">
        <authorList>
            <person name="Lanie J.A."/>
            <person name="Ng W.-L."/>
            <person name="Kazmierczak K.M."/>
            <person name="Andrzejewski T.M."/>
            <person name="Davidsen T.M."/>
            <person name="Wayne K.J."/>
            <person name="Tettelin H."/>
            <person name="Glass J.I."/>
            <person name="Rusch D."/>
            <person name="Podicherti R."/>
            <person name="Tsui H.-C.T."/>
            <person name="Winkler M.E."/>
        </authorList>
    </citation>
    <scope>NUCLEOTIDE SEQUENCE</scope>
</reference>
<gene>
    <name evidence="2" type="ORF">METZ01_LOCUS110687</name>
</gene>
<evidence type="ECO:0000256" key="1">
    <source>
        <dbReference type="SAM" id="Phobius"/>
    </source>
</evidence>
<evidence type="ECO:0008006" key="3">
    <source>
        <dbReference type="Google" id="ProtNLM"/>
    </source>
</evidence>
<dbReference type="EMBL" id="UINC01013375">
    <property type="protein sequence ID" value="SVA57833.1"/>
    <property type="molecule type" value="Genomic_DNA"/>
</dbReference>
<keyword evidence="1" id="KW-0472">Membrane</keyword>
<sequence>MPLSEDEEKILLEIEESLYESDPELAREVSETTVYTKSLKNLKWSVLVFFLGVVCMLLTLSISFVVAFLAFLLMLFSALAIERNARNLGRTGIQQASQSSLWNEKGIKLGDSSQKFRDLMKERFRRDNLG</sequence>
<keyword evidence="1" id="KW-1133">Transmembrane helix</keyword>
<name>A0A381X0T5_9ZZZZ</name>
<accession>A0A381X0T5</accession>
<organism evidence="2">
    <name type="scientific">marine metagenome</name>
    <dbReference type="NCBI Taxonomy" id="408172"/>
    <lineage>
        <taxon>unclassified sequences</taxon>
        <taxon>metagenomes</taxon>
        <taxon>ecological metagenomes</taxon>
    </lineage>
</organism>
<keyword evidence="1" id="KW-0812">Transmembrane</keyword>